<dbReference type="Proteomes" id="UP000000809">
    <property type="component" value="Chromosome"/>
</dbReference>
<protein>
    <recommendedName>
        <fullName evidence="3">HNH endonuclease</fullName>
    </recommendedName>
</protein>
<dbReference type="KEGG" id="pmu:PM0283"/>
<sequence length="310" mass="36491">MKKIKGFFIMIKIKLPTDCQNYSNIIDSCCNGILRDRELKTKIIVNKGGLLRISKYYLKLAKNNCLFKYKYHICHSDEIIRMGRFDSDLLTCTDMKKLYEDYFVRKRCGSYYDKIINYAKDPLIQCPFCGGIGVPSELDHFLPKVHFAYYSIFPYNLVPICKDCNKSCKNEFYPTEINKQLIHPYLDDDCFFEEQWLFANYCIENNIASGTVNYYVSPPTNWSEDKKGKVKFHFEQFKLDERFSIRAAPYLVDLIAQITRAKSKSKLSEADCIEIILDPIINESEYNKNHWKVALYQAVKNKFTHIWTNI</sequence>
<dbReference type="Gene3D" id="1.10.30.50">
    <property type="match status" value="1"/>
</dbReference>
<dbReference type="STRING" id="272843.PM0283"/>
<dbReference type="EnsemblBacteria" id="AAK02367">
    <property type="protein sequence ID" value="AAK02367"/>
    <property type="gene ID" value="PM0283"/>
</dbReference>
<dbReference type="AlphaFoldDB" id="Q9CNY7"/>
<evidence type="ECO:0008006" key="3">
    <source>
        <dbReference type="Google" id="ProtNLM"/>
    </source>
</evidence>
<dbReference type="EMBL" id="AE004439">
    <property type="protein sequence ID" value="AAK02367.1"/>
    <property type="molecule type" value="Genomic_DNA"/>
</dbReference>
<organism evidence="1 2">
    <name type="scientific">Pasteurella multocida (strain Pm70)</name>
    <dbReference type="NCBI Taxonomy" id="272843"/>
    <lineage>
        <taxon>Bacteria</taxon>
        <taxon>Pseudomonadati</taxon>
        <taxon>Pseudomonadota</taxon>
        <taxon>Gammaproteobacteria</taxon>
        <taxon>Pasteurellales</taxon>
        <taxon>Pasteurellaceae</taxon>
        <taxon>Pasteurella</taxon>
    </lineage>
</organism>
<gene>
    <name evidence="1" type="ordered locus">PM0283</name>
</gene>
<evidence type="ECO:0000313" key="1">
    <source>
        <dbReference type="EMBL" id="AAK02367.1"/>
    </source>
</evidence>
<keyword evidence="2" id="KW-1185">Reference proteome</keyword>
<name>Q9CNY7_PASMU</name>
<dbReference type="HOGENOM" id="CLU_069622_1_0_6"/>
<accession>Q9CNY7</accession>
<proteinExistence type="predicted"/>
<reference evidence="1 2" key="1">
    <citation type="journal article" date="2001" name="Proc. Natl. Acad. Sci. U.S.A.">
        <title>Complete genomic sequence of Pasteurella multocida Pm70.</title>
        <authorList>
            <person name="May B.J."/>
            <person name="Zhang Q."/>
            <person name="Li L.L."/>
            <person name="Paustian M.L."/>
            <person name="Whittam T.S."/>
            <person name="Kapur V."/>
        </authorList>
    </citation>
    <scope>NUCLEOTIDE SEQUENCE [LARGE SCALE GENOMIC DNA]</scope>
    <source>
        <strain evidence="1 2">Pm70</strain>
    </source>
</reference>
<evidence type="ECO:0000313" key="2">
    <source>
        <dbReference type="Proteomes" id="UP000000809"/>
    </source>
</evidence>